<evidence type="ECO:0000256" key="5">
    <source>
        <dbReference type="ARBA" id="ARBA00022490"/>
    </source>
</evidence>
<comment type="caution">
    <text evidence="12">The sequence shown here is derived from an EMBL/GenBank/DDBJ whole genome shotgun (WGS) entry which is preliminary data.</text>
</comment>
<dbReference type="FunFam" id="1.25.40.10:FF:000344">
    <property type="entry name" value="Pentatricopeptide repeat-containing protein"/>
    <property type="match status" value="1"/>
</dbReference>
<dbReference type="GO" id="GO:0009451">
    <property type="term" value="P:RNA modification"/>
    <property type="evidence" value="ECO:0007669"/>
    <property type="project" value="InterPro"/>
</dbReference>
<dbReference type="InterPro" id="IPR046960">
    <property type="entry name" value="PPR_At4g14850-like_plant"/>
</dbReference>
<dbReference type="Pfam" id="PF13041">
    <property type="entry name" value="PPR_2"/>
    <property type="match status" value="1"/>
</dbReference>
<dbReference type="GO" id="GO:0008290">
    <property type="term" value="C:F-actin capping protein complex"/>
    <property type="evidence" value="ECO:0007669"/>
    <property type="project" value="InterPro"/>
</dbReference>
<dbReference type="GO" id="GO:0005737">
    <property type="term" value="C:cytoplasm"/>
    <property type="evidence" value="ECO:0007669"/>
    <property type="project" value="InterPro"/>
</dbReference>
<keyword evidence="9" id="KW-0206">Cytoskeleton</keyword>
<dbReference type="InterPro" id="IPR001698">
    <property type="entry name" value="CAPZB"/>
</dbReference>
<dbReference type="PROSITE" id="PS00231">
    <property type="entry name" value="F_ACTIN_CAPPING_BETA"/>
    <property type="match status" value="1"/>
</dbReference>
<dbReference type="AlphaFoldDB" id="A0A6A1W6M3"/>
<dbReference type="Pfam" id="PF01535">
    <property type="entry name" value="PPR"/>
    <property type="match status" value="4"/>
</dbReference>
<evidence type="ECO:0000313" key="13">
    <source>
        <dbReference type="Proteomes" id="UP000516437"/>
    </source>
</evidence>
<comment type="similarity">
    <text evidence="2">Belongs to the F-actin-capping protein beta subunit family.</text>
</comment>
<dbReference type="PRINTS" id="PR00192">
    <property type="entry name" value="FACTINCAPB"/>
</dbReference>
<comment type="function">
    <text evidence="10">F-actin-capping proteins bind in a Ca(2+)-independent manner to the fast growing ends of actin filaments (barbed end) thereby blocking the exchange of subunits at these ends. Unlike other capping proteins (such as gelsolin and severin), these proteins do not sever actin filaments.</text>
</comment>
<dbReference type="PANTHER" id="PTHR47926">
    <property type="entry name" value="PENTATRICOPEPTIDE REPEAT-CONTAINING PROTEIN"/>
    <property type="match status" value="1"/>
</dbReference>
<dbReference type="InterPro" id="IPR046848">
    <property type="entry name" value="E_motif"/>
</dbReference>
<keyword evidence="8" id="KW-0009">Actin-binding</keyword>
<dbReference type="NCBIfam" id="TIGR00756">
    <property type="entry name" value="PPR"/>
    <property type="match status" value="4"/>
</dbReference>
<evidence type="ECO:0000256" key="6">
    <source>
        <dbReference type="ARBA" id="ARBA00022737"/>
    </source>
</evidence>
<dbReference type="GO" id="GO:0003779">
    <property type="term" value="F:actin binding"/>
    <property type="evidence" value="ECO:0007669"/>
    <property type="project" value="UniProtKB-KW"/>
</dbReference>
<feature type="repeat" description="PPR" evidence="11">
    <location>
        <begin position="354"/>
        <end position="384"/>
    </location>
</feature>
<dbReference type="FunFam" id="1.20.58.570:FF:000001">
    <property type="entry name" value="F-actin-capping protein subunit beta"/>
    <property type="match status" value="1"/>
</dbReference>
<dbReference type="FunFam" id="1.25.40.10:FF:000090">
    <property type="entry name" value="Pentatricopeptide repeat-containing protein, chloroplastic"/>
    <property type="match status" value="1"/>
</dbReference>
<dbReference type="InterPro" id="IPR043175">
    <property type="entry name" value="CAPZB_N"/>
</dbReference>
<dbReference type="Gene3D" id="3.90.1150.210">
    <property type="entry name" value="F-actin capping protein, beta subunit"/>
    <property type="match status" value="1"/>
</dbReference>
<dbReference type="OrthoDB" id="9979678at2759"/>
<dbReference type="Pfam" id="PF01115">
    <property type="entry name" value="F_actin_cap_B"/>
    <property type="match status" value="1"/>
</dbReference>
<evidence type="ECO:0000313" key="12">
    <source>
        <dbReference type="EMBL" id="KAB1220795.1"/>
    </source>
</evidence>
<dbReference type="Gene3D" id="1.20.58.570">
    <property type="match status" value="1"/>
</dbReference>
<dbReference type="FunFam" id="3.90.1150.210:FF:000004">
    <property type="entry name" value="F-actin-capping protein subunit beta"/>
    <property type="match status" value="1"/>
</dbReference>
<proteinExistence type="inferred from homology"/>
<evidence type="ECO:0000256" key="3">
    <source>
        <dbReference type="ARBA" id="ARBA00021859"/>
    </source>
</evidence>
<reference evidence="12 13" key="1">
    <citation type="journal article" date="2019" name="Plant Biotechnol. J.">
        <title>The red bayberry genome and genetic basis of sex determination.</title>
        <authorList>
            <person name="Jia H.M."/>
            <person name="Jia H.J."/>
            <person name="Cai Q.L."/>
            <person name="Wang Y."/>
            <person name="Zhao H.B."/>
            <person name="Yang W.F."/>
            <person name="Wang G.Y."/>
            <person name="Li Y.H."/>
            <person name="Zhan D.L."/>
            <person name="Shen Y.T."/>
            <person name="Niu Q.F."/>
            <person name="Chang L."/>
            <person name="Qiu J."/>
            <person name="Zhao L."/>
            <person name="Xie H.B."/>
            <person name="Fu W.Y."/>
            <person name="Jin J."/>
            <person name="Li X.W."/>
            <person name="Jiao Y."/>
            <person name="Zhou C.C."/>
            <person name="Tu T."/>
            <person name="Chai C.Y."/>
            <person name="Gao J.L."/>
            <person name="Fan L.J."/>
            <person name="van de Weg E."/>
            <person name="Wang J.Y."/>
            <person name="Gao Z.S."/>
        </authorList>
    </citation>
    <scope>NUCLEOTIDE SEQUENCE [LARGE SCALE GENOMIC DNA]</scope>
    <source>
        <tissue evidence="12">Leaves</tissue>
    </source>
</reference>
<organism evidence="12 13">
    <name type="scientific">Morella rubra</name>
    <name type="common">Chinese bayberry</name>
    <dbReference type="NCBI Taxonomy" id="262757"/>
    <lineage>
        <taxon>Eukaryota</taxon>
        <taxon>Viridiplantae</taxon>
        <taxon>Streptophyta</taxon>
        <taxon>Embryophyta</taxon>
        <taxon>Tracheophyta</taxon>
        <taxon>Spermatophyta</taxon>
        <taxon>Magnoliopsida</taxon>
        <taxon>eudicotyledons</taxon>
        <taxon>Gunneridae</taxon>
        <taxon>Pentapetalae</taxon>
        <taxon>rosids</taxon>
        <taxon>fabids</taxon>
        <taxon>Fagales</taxon>
        <taxon>Myricaceae</taxon>
        <taxon>Morella</taxon>
    </lineage>
</organism>
<dbReference type="GO" id="GO:0030036">
    <property type="term" value="P:actin cytoskeleton organization"/>
    <property type="evidence" value="ECO:0007669"/>
    <property type="project" value="InterPro"/>
</dbReference>
<dbReference type="GO" id="GO:0051016">
    <property type="term" value="P:barbed-end actin filament capping"/>
    <property type="evidence" value="ECO:0007669"/>
    <property type="project" value="InterPro"/>
</dbReference>
<dbReference type="InterPro" id="IPR011990">
    <property type="entry name" value="TPR-like_helical_dom_sf"/>
</dbReference>
<evidence type="ECO:0000256" key="7">
    <source>
        <dbReference type="ARBA" id="ARBA00022990"/>
    </source>
</evidence>
<dbReference type="EMBL" id="RXIC02000021">
    <property type="protein sequence ID" value="KAB1220795.1"/>
    <property type="molecule type" value="Genomic_DNA"/>
</dbReference>
<evidence type="ECO:0000256" key="4">
    <source>
        <dbReference type="ARBA" id="ARBA00022467"/>
    </source>
</evidence>
<dbReference type="PROSITE" id="PS51375">
    <property type="entry name" value="PPR"/>
    <property type="match status" value="4"/>
</dbReference>
<feature type="repeat" description="PPR" evidence="11">
    <location>
        <begin position="455"/>
        <end position="485"/>
    </location>
</feature>
<dbReference type="Proteomes" id="UP000516437">
    <property type="component" value="Chromosome 3"/>
</dbReference>
<name>A0A6A1W6M3_9ROSI</name>
<dbReference type="InterPro" id="IPR019771">
    <property type="entry name" value="F-actin_capping_bsu_CS"/>
</dbReference>
<evidence type="ECO:0000256" key="1">
    <source>
        <dbReference type="ARBA" id="ARBA00004245"/>
    </source>
</evidence>
<sequence length="649" mass="72123">MEAAMGLMRRIPPKHTEAALSALLSLLPHHSSDLLSQVDQPLQVLRDMDCKKEFILCEYNRDADSYRSPWSNKYHPLLDDGTLPSLELRKLEVEANDIFAIYRDQYYEGGISSVYMWEDDNEGFVACFLIKKDGSKTGQGRRGYLQEGAWDAIHVIEVGPEEEGMAHYRLTSTVMLSLTTDNDSSGTFSLSGSIRRQMDMDLSVAEGHLCNMGRMIEEMESKLRNSLDQVYFGKTKEMLQAHFITTGQFLFCPSRTKLLELCAVSPAGDLSYATQIFHHIPNPSTNDWNAVVRGLASCPEPTKAISWYRSMSRQSGRADALTCSFALKACARMLARYEAMQIHSQTVRFGFYADFLLMTTLLDVYAKAGDLHGAEKVFDEMSVRDIASWNALVAGLAHGSQPSEAIALVNRMRLEGWKPNEITVLGALSACSQLGALKEGEKIHRYIMEEKLDMNVQVCNAVIDMYAKCGFVDKAFMVFKNMCCRKSLVTWNTMIMAFAMDGDGHKALELFKQMGQAGVHLDAVTYLAALCACNHAGLVEDGVQLFNSIARSGATHNVKHYGSVVDLLGRAGRLKEAYDIINSMPMLPDVVLWQSLLGACKTYGNVELAEIASQKLVEMGSNSCGDFVLLSNVYAAHRDGMTWVGCEQQ</sequence>
<accession>A0A6A1W6M3</accession>
<dbReference type="Gene3D" id="1.25.40.10">
    <property type="entry name" value="Tetratricopeptide repeat domain"/>
    <property type="match status" value="4"/>
</dbReference>
<dbReference type="Pfam" id="PF20431">
    <property type="entry name" value="E_motif"/>
    <property type="match status" value="1"/>
</dbReference>
<keyword evidence="7" id="KW-0007">Acetylation</keyword>
<evidence type="ECO:0000256" key="10">
    <source>
        <dbReference type="ARBA" id="ARBA00025389"/>
    </source>
</evidence>
<evidence type="ECO:0000256" key="9">
    <source>
        <dbReference type="ARBA" id="ARBA00023212"/>
    </source>
</evidence>
<evidence type="ECO:0000256" key="8">
    <source>
        <dbReference type="ARBA" id="ARBA00023203"/>
    </source>
</evidence>
<keyword evidence="13" id="KW-1185">Reference proteome</keyword>
<dbReference type="InterPro" id="IPR042276">
    <property type="entry name" value="CapZ_alpha/beta_2"/>
</dbReference>
<protein>
    <recommendedName>
        <fullName evidence="3">F-actin-capping protein subunit beta</fullName>
    </recommendedName>
</protein>
<keyword evidence="6" id="KW-0677">Repeat</keyword>
<dbReference type="InterPro" id="IPR037282">
    <property type="entry name" value="CapZ_alpha/beta"/>
</dbReference>
<evidence type="ECO:0000256" key="11">
    <source>
        <dbReference type="PROSITE-ProRule" id="PRU00708"/>
    </source>
</evidence>
<dbReference type="GO" id="GO:0003723">
    <property type="term" value="F:RNA binding"/>
    <property type="evidence" value="ECO:0007669"/>
    <property type="project" value="InterPro"/>
</dbReference>
<dbReference type="PANTHER" id="PTHR47926:SF408">
    <property type="entry name" value="DYW DOMAIN-CONTAINING PROTEIN"/>
    <property type="match status" value="1"/>
</dbReference>
<keyword evidence="4" id="KW-0117">Actin capping</keyword>
<dbReference type="SUPFAM" id="SSF90096">
    <property type="entry name" value="Subunits of heterodimeric actin filament capping protein Capz"/>
    <property type="match status" value="1"/>
</dbReference>
<keyword evidence="5" id="KW-0963">Cytoplasm</keyword>
<feature type="repeat" description="PPR" evidence="11">
    <location>
        <begin position="487"/>
        <end position="521"/>
    </location>
</feature>
<evidence type="ECO:0000256" key="2">
    <source>
        <dbReference type="ARBA" id="ARBA00006039"/>
    </source>
</evidence>
<comment type="subcellular location">
    <subcellularLocation>
        <location evidence="1">Cytoplasm</location>
        <location evidence="1">Cytoskeleton</location>
    </subcellularLocation>
</comment>
<dbReference type="InterPro" id="IPR002885">
    <property type="entry name" value="PPR_rpt"/>
</dbReference>
<gene>
    <name evidence="12" type="ORF">CJ030_MR3G008563</name>
</gene>
<feature type="repeat" description="PPR" evidence="11">
    <location>
        <begin position="385"/>
        <end position="419"/>
    </location>
</feature>